<organism evidence="1 2">
    <name type="scientific">Brucella cytisi</name>
    <dbReference type="NCBI Taxonomy" id="407152"/>
    <lineage>
        <taxon>Bacteria</taxon>
        <taxon>Pseudomonadati</taxon>
        <taxon>Pseudomonadota</taxon>
        <taxon>Alphaproteobacteria</taxon>
        <taxon>Hyphomicrobiales</taxon>
        <taxon>Brucellaceae</taxon>
        <taxon>Brucella/Ochrobactrum group</taxon>
        <taxon>Brucella</taxon>
    </lineage>
</organism>
<sequence length="67" mass="7520">MRGAEQKLKYIDLVYSDRCISAVGAISKRLSSEPPILFSKQRQALWQTGNALAISGRGEWQPADRKK</sequence>
<dbReference type="AlphaFoldDB" id="A0A1J6IHP7"/>
<keyword evidence="2" id="KW-1185">Reference proteome</keyword>
<dbReference type="Proteomes" id="UP000182985">
    <property type="component" value="Unassembled WGS sequence"/>
</dbReference>
<evidence type="ECO:0000313" key="2">
    <source>
        <dbReference type="Proteomes" id="UP000182985"/>
    </source>
</evidence>
<reference evidence="1 2" key="1">
    <citation type="submission" date="2016-10" db="EMBL/GenBank/DDBJ databases">
        <title>The Draft Genome Sequence of the Potato Rhizosphere Bacteria Ochrobactrum sp. IPA7.2.</title>
        <authorList>
            <person name="Gogoleva N.E."/>
            <person name="Khlopko Y.A."/>
            <person name="Burygin G.L."/>
            <person name="Plotnikov A.O."/>
        </authorList>
    </citation>
    <scope>NUCLEOTIDE SEQUENCE [LARGE SCALE GENOMIC DNA]</scope>
    <source>
        <strain evidence="1 2">IPA7.2</strain>
    </source>
</reference>
<accession>A0A1J6IHP7</accession>
<name>A0A1J6IHP7_9HYPH</name>
<dbReference type="RefSeq" id="WP_071630595.1">
    <property type="nucleotide sequence ID" value="NZ_MOEC01000003.1"/>
</dbReference>
<comment type="caution">
    <text evidence="1">The sequence shown here is derived from an EMBL/GenBank/DDBJ whole genome shotgun (WGS) entry which is preliminary data.</text>
</comment>
<evidence type="ECO:0000313" key="1">
    <source>
        <dbReference type="EMBL" id="OIS94624.1"/>
    </source>
</evidence>
<dbReference type="EMBL" id="MOEC01000003">
    <property type="protein sequence ID" value="OIS94624.1"/>
    <property type="molecule type" value="Genomic_DNA"/>
</dbReference>
<gene>
    <name evidence="1" type="ORF">BLA27_04290</name>
</gene>
<protein>
    <submittedName>
        <fullName evidence="1">Uncharacterized protein</fullName>
    </submittedName>
</protein>
<proteinExistence type="predicted"/>